<dbReference type="RefSeq" id="WP_099798052.1">
    <property type="nucleotide sequence ID" value="NZ_CP018092.1"/>
</dbReference>
<evidence type="ECO:0000259" key="1">
    <source>
        <dbReference type="Pfam" id="PF07819"/>
    </source>
</evidence>
<dbReference type="SUPFAM" id="SSF53474">
    <property type="entry name" value="alpha/beta-Hydrolases"/>
    <property type="match status" value="1"/>
</dbReference>
<name>A0A2D2PZQ9_PARLV</name>
<dbReference type="OrthoDB" id="452945at2"/>
<keyword evidence="3" id="KW-1185">Reference proteome</keyword>
<feature type="domain" description="GPI inositol-deacylase PGAP1-like alpha/beta" evidence="1">
    <location>
        <begin position="66"/>
        <end position="121"/>
    </location>
</feature>
<dbReference type="PANTHER" id="PTHR47909:SF2">
    <property type="entry name" value="GPI INOSITOL-DEACYLASE"/>
    <property type="match status" value="1"/>
</dbReference>
<dbReference type="PANTHER" id="PTHR47909">
    <property type="entry name" value="ALPHA/BETA-HYDROLASES SUPERFAMILY PROTEIN"/>
    <property type="match status" value="1"/>
</dbReference>
<sequence>MLPVVILPGYLAPASDYYPLRDELRRLGWIVEVVPLKVRSWLPTLGGRPVTPILRVLEATVQSVLTTSGASHVTLIGHSAGGWISRIYLGDQPYEGQVWAGQQRVRTLITLGTPHTSQERWTRRNLEFVNTTYPGAYYSHIRYVCLAGKAIYGTPYGSFANWFTYQSYKLTSGEGACWGDGVTPVAASHLAGAHNLTYDGVLHAPRSRLRDRPDAPWYGSPEIIASWQSYLDI</sequence>
<proteinExistence type="predicted"/>
<reference evidence="2 3" key="1">
    <citation type="submission" date="2016-11" db="EMBL/GenBank/DDBJ databases">
        <title>Complete genome sequence of thermophilic cyanobacteria strain Synechococcus sp. PCC6715.</title>
        <authorList>
            <person name="Tang J."/>
            <person name="Daroch M."/>
            <person name="Liang Y."/>
            <person name="Jiang D."/>
            <person name="Shah M."/>
        </authorList>
    </citation>
    <scope>NUCLEOTIDE SEQUENCE [LARGE SCALE GENOMIC DNA]</scope>
    <source>
        <strain evidence="2 3">PCC 6715</strain>
    </source>
</reference>
<dbReference type="Gene3D" id="3.40.50.1820">
    <property type="entry name" value="alpha/beta hydrolase"/>
    <property type="match status" value="1"/>
</dbReference>
<organism evidence="2 3">
    <name type="scientific">Parathermosynechococcus lividus PCC 6715</name>
    <dbReference type="NCBI Taxonomy" id="1917166"/>
    <lineage>
        <taxon>Bacteria</taxon>
        <taxon>Bacillati</taxon>
        <taxon>Cyanobacteriota</taxon>
        <taxon>Cyanophyceae</taxon>
        <taxon>Acaryochloridales</taxon>
        <taxon>Thermosynechococcaceae</taxon>
        <taxon>Parathermosynechococcus</taxon>
    </lineage>
</organism>
<evidence type="ECO:0000313" key="3">
    <source>
        <dbReference type="Proteomes" id="UP000231057"/>
    </source>
</evidence>
<dbReference type="InterPro" id="IPR012908">
    <property type="entry name" value="PGAP1-ab_dom-like"/>
</dbReference>
<dbReference type="Pfam" id="PF07819">
    <property type="entry name" value="PGAP1"/>
    <property type="match status" value="1"/>
</dbReference>
<dbReference type="InterPro" id="IPR029058">
    <property type="entry name" value="AB_hydrolase_fold"/>
</dbReference>
<gene>
    <name evidence="2" type="ORF">BRW62_02050</name>
</gene>
<dbReference type="Proteomes" id="UP000231057">
    <property type="component" value="Chromosome"/>
</dbReference>
<dbReference type="AlphaFoldDB" id="A0A2D2PZQ9"/>
<dbReference type="KEGG" id="slw:BRW62_02050"/>
<dbReference type="EMBL" id="CP018092">
    <property type="protein sequence ID" value="ATS17729.1"/>
    <property type="molecule type" value="Genomic_DNA"/>
</dbReference>
<evidence type="ECO:0000313" key="2">
    <source>
        <dbReference type="EMBL" id="ATS17729.1"/>
    </source>
</evidence>
<accession>A0A2D2PZQ9</accession>
<dbReference type="GO" id="GO:0016788">
    <property type="term" value="F:hydrolase activity, acting on ester bonds"/>
    <property type="evidence" value="ECO:0007669"/>
    <property type="project" value="InterPro"/>
</dbReference>
<protein>
    <submittedName>
        <fullName evidence="2">Lipase</fullName>
    </submittedName>
</protein>
<reference evidence="3" key="2">
    <citation type="journal article" date="2022" name="Front. Microbiol.">
        <title>Comparative Genomic Analysis Revealed Distinct Molecular Components and Organization of CO2-Concentrating Mechanism in Thermophilic Cyanobacteria.</title>
        <authorList>
            <person name="Tang J."/>
            <person name="Zhou H."/>
            <person name="Yao D."/>
            <person name="Riaz S."/>
            <person name="You D."/>
            <person name="Klepacz-Smolka A."/>
            <person name="Daroch M."/>
        </authorList>
    </citation>
    <scope>NUCLEOTIDE SEQUENCE [LARGE SCALE GENOMIC DNA]</scope>
    <source>
        <strain evidence="3">PCC 6715</strain>
    </source>
</reference>